<name>A0ABX1QT89_9FLAO</name>
<gene>
    <name evidence="1" type="ORF">G6042_03735</name>
</gene>
<keyword evidence="2" id="KW-1185">Reference proteome</keyword>
<evidence type="ECO:0008006" key="3">
    <source>
        <dbReference type="Google" id="ProtNLM"/>
    </source>
</evidence>
<evidence type="ECO:0000313" key="1">
    <source>
        <dbReference type="EMBL" id="NMH24374.1"/>
    </source>
</evidence>
<accession>A0ABX1QT89</accession>
<dbReference type="EMBL" id="JAAMPT010000199">
    <property type="protein sequence ID" value="NMH24374.1"/>
    <property type="molecule type" value="Genomic_DNA"/>
</dbReference>
<protein>
    <recommendedName>
        <fullName evidence="3">30S ribosomal protein S21</fullName>
    </recommendedName>
</protein>
<evidence type="ECO:0000313" key="2">
    <source>
        <dbReference type="Proteomes" id="UP000767947"/>
    </source>
</evidence>
<sequence>MTIIIKNKTSKIELEKLLLKFAKSKSKKSLRNVFGKNTIKGDALSIQKKMRNEWD</sequence>
<organism evidence="1 2">
    <name type="scientific">Flavobacterium solisilvae</name>
    <dbReference type="NCBI Taxonomy" id="1852019"/>
    <lineage>
        <taxon>Bacteria</taxon>
        <taxon>Pseudomonadati</taxon>
        <taxon>Bacteroidota</taxon>
        <taxon>Flavobacteriia</taxon>
        <taxon>Flavobacteriales</taxon>
        <taxon>Flavobacteriaceae</taxon>
        <taxon>Flavobacterium</taxon>
    </lineage>
</organism>
<reference evidence="1 2" key="1">
    <citation type="submission" date="2020-02" db="EMBL/GenBank/DDBJ databases">
        <title>Flavobacterium sp. genome.</title>
        <authorList>
            <person name="Jung H.S."/>
            <person name="Baek J.H."/>
            <person name="Jeon C.O."/>
        </authorList>
    </citation>
    <scope>NUCLEOTIDE SEQUENCE [LARGE SCALE GENOMIC DNA]</scope>
    <source>
        <strain evidence="1 2">SE-s27</strain>
    </source>
</reference>
<proteinExistence type="predicted"/>
<dbReference type="Proteomes" id="UP000767947">
    <property type="component" value="Unassembled WGS sequence"/>
</dbReference>
<dbReference type="RefSeq" id="WP_169522971.1">
    <property type="nucleotide sequence ID" value="NZ_JAAMPT010000199.1"/>
</dbReference>
<comment type="caution">
    <text evidence="1">The sequence shown here is derived from an EMBL/GenBank/DDBJ whole genome shotgun (WGS) entry which is preliminary data.</text>
</comment>